<name>A0A0F7ZX03_9HYPO</name>
<accession>A0A0F7ZX03</accession>
<protein>
    <submittedName>
        <fullName evidence="2">Uncharacterized protein</fullName>
    </submittedName>
</protein>
<feature type="region of interest" description="Disordered" evidence="1">
    <location>
        <begin position="90"/>
        <end position="109"/>
    </location>
</feature>
<sequence>MKFVLMRPAFWDGEFYGQGYVGRRGSARAKGEESTFVPQSRRPESRGPVGQSSREASDQGRMCCQTGGISSKINEVTTAAQWTKTLVYDSRKGREMVEKDRQGASREAH</sequence>
<evidence type="ECO:0000313" key="3">
    <source>
        <dbReference type="Proteomes" id="UP000054481"/>
    </source>
</evidence>
<keyword evidence="3" id="KW-1185">Reference proteome</keyword>
<dbReference type="EMBL" id="KQ030671">
    <property type="protein sequence ID" value="KJZ69872.1"/>
    <property type="molecule type" value="Genomic_DNA"/>
</dbReference>
<dbReference type="AlphaFoldDB" id="A0A0F7ZX03"/>
<feature type="region of interest" description="Disordered" evidence="1">
    <location>
        <begin position="24"/>
        <end position="66"/>
    </location>
</feature>
<dbReference type="Proteomes" id="UP000054481">
    <property type="component" value="Unassembled WGS sequence"/>
</dbReference>
<gene>
    <name evidence="2" type="ORF">HIM_10746</name>
</gene>
<proteinExistence type="predicted"/>
<organism evidence="2 3">
    <name type="scientific">Hirsutella minnesotensis 3608</name>
    <dbReference type="NCBI Taxonomy" id="1043627"/>
    <lineage>
        <taxon>Eukaryota</taxon>
        <taxon>Fungi</taxon>
        <taxon>Dikarya</taxon>
        <taxon>Ascomycota</taxon>
        <taxon>Pezizomycotina</taxon>
        <taxon>Sordariomycetes</taxon>
        <taxon>Hypocreomycetidae</taxon>
        <taxon>Hypocreales</taxon>
        <taxon>Ophiocordycipitaceae</taxon>
        <taxon>Hirsutella</taxon>
    </lineage>
</organism>
<evidence type="ECO:0000313" key="2">
    <source>
        <dbReference type="EMBL" id="KJZ69872.1"/>
    </source>
</evidence>
<reference evidence="2 3" key="1">
    <citation type="journal article" date="2014" name="Genome Biol. Evol.">
        <title>Comparative genomics and transcriptomics analyses reveal divergent lifestyle features of nematode endoparasitic fungus Hirsutella minnesotensis.</title>
        <authorList>
            <person name="Lai Y."/>
            <person name="Liu K."/>
            <person name="Zhang X."/>
            <person name="Zhang X."/>
            <person name="Li K."/>
            <person name="Wang N."/>
            <person name="Shu C."/>
            <person name="Wu Y."/>
            <person name="Wang C."/>
            <person name="Bushley K.E."/>
            <person name="Xiang M."/>
            <person name="Liu X."/>
        </authorList>
    </citation>
    <scope>NUCLEOTIDE SEQUENCE [LARGE SCALE GENOMIC DNA]</scope>
    <source>
        <strain evidence="2 3">3608</strain>
    </source>
</reference>
<evidence type="ECO:0000256" key="1">
    <source>
        <dbReference type="SAM" id="MobiDB-lite"/>
    </source>
</evidence>